<protein>
    <submittedName>
        <fullName evidence="1">Uncharacterized protein</fullName>
    </submittedName>
</protein>
<name>A0AAN7H0D4_9MYRT</name>
<sequence>MLVRDLSIRSFYGLDSLLFPVFSSSSLDSSGFRAEPIALFGRWCCLVCDLGLLVYWAIRLSRNIRCGTRSWNPSSIELQNYVFPRFSSTNYLSAVPSLVHDPEDGNRNISQILAEQSRLKLLDFKEDLVIDLRSPMDFVMSDELKEISNDRIDKIRAIDHKKISSVHKGSKE</sequence>
<dbReference type="EMBL" id="JAXIOK010000018">
    <property type="protein sequence ID" value="KAK4749565.1"/>
    <property type="molecule type" value="Genomic_DNA"/>
</dbReference>
<accession>A0AAN7H0D4</accession>
<proteinExistence type="predicted"/>
<reference evidence="1 2" key="1">
    <citation type="journal article" date="2023" name="Hortic Res">
        <title>Pangenome of water caltrop reveals structural variations and asymmetric subgenome divergence after allopolyploidization.</title>
        <authorList>
            <person name="Zhang X."/>
            <person name="Chen Y."/>
            <person name="Wang L."/>
            <person name="Yuan Y."/>
            <person name="Fang M."/>
            <person name="Shi L."/>
            <person name="Lu R."/>
            <person name="Comes H.P."/>
            <person name="Ma Y."/>
            <person name="Chen Y."/>
            <person name="Huang G."/>
            <person name="Zhou Y."/>
            <person name="Zheng Z."/>
            <person name="Qiu Y."/>
        </authorList>
    </citation>
    <scope>NUCLEOTIDE SEQUENCE [LARGE SCALE GENOMIC DNA]</scope>
    <source>
        <tissue evidence="1">Roots</tissue>
    </source>
</reference>
<gene>
    <name evidence="1" type="ORF">SAY87_027014</name>
</gene>
<dbReference type="Proteomes" id="UP001345219">
    <property type="component" value="Chromosome 21"/>
</dbReference>
<evidence type="ECO:0000313" key="1">
    <source>
        <dbReference type="EMBL" id="KAK4749565.1"/>
    </source>
</evidence>
<dbReference type="AlphaFoldDB" id="A0AAN7H0D4"/>
<keyword evidence="2" id="KW-1185">Reference proteome</keyword>
<evidence type="ECO:0000313" key="2">
    <source>
        <dbReference type="Proteomes" id="UP001345219"/>
    </source>
</evidence>
<comment type="caution">
    <text evidence="1">The sequence shown here is derived from an EMBL/GenBank/DDBJ whole genome shotgun (WGS) entry which is preliminary data.</text>
</comment>
<organism evidence="1 2">
    <name type="scientific">Trapa incisa</name>
    <dbReference type="NCBI Taxonomy" id="236973"/>
    <lineage>
        <taxon>Eukaryota</taxon>
        <taxon>Viridiplantae</taxon>
        <taxon>Streptophyta</taxon>
        <taxon>Embryophyta</taxon>
        <taxon>Tracheophyta</taxon>
        <taxon>Spermatophyta</taxon>
        <taxon>Magnoliopsida</taxon>
        <taxon>eudicotyledons</taxon>
        <taxon>Gunneridae</taxon>
        <taxon>Pentapetalae</taxon>
        <taxon>rosids</taxon>
        <taxon>malvids</taxon>
        <taxon>Myrtales</taxon>
        <taxon>Lythraceae</taxon>
        <taxon>Trapa</taxon>
    </lineage>
</organism>